<dbReference type="InterPro" id="IPR009078">
    <property type="entry name" value="Ferritin-like_SF"/>
</dbReference>
<evidence type="ECO:0000313" key="1">
    <source>
        <dbReference type="EMBL" id="NJC74171.1"/>
    </source>
</evidence>
<dbReference type="InterPro" id="IPR012347">
    <property type="entry name" value="Ferritin-like"/>
</dbReference>
<name>A0ABX0Y7V7_9ACTN</name>
<protein>
    <submittedName>
        <fullName evidence="1">DUF892 family protein</fullName>
    </submittedName>
</protein>
<dbReference type="Proteomes" id="UP000722989">
    <property type="component" value="Unassembled WGS sequence"/>
</dbReference>
<comment type="caution">
    <text evidence="1">The sequence shown here is derived from an EMBL/GenBank/DDBJ whole genome shotgun (WGS) entry which is preliminary data.</text>
</comment>
<keyword evidence="2" id="KW-1185">Reference proteome</keyword>
<accession>A0ABX0Y7V7</accession>
<evidence type="ECO:0000313" key="2">
    <source>
        <dbReference type="Proteomes" id="UP000722989"/>
    </source>
</evidence>
<dbReference type="InterPro" id="IPR010287">
    <property type="entry name" value="DUF892_YciF-like"/>
</dbReference>
<reference evidence="1 2" key="1">
    <citation type="submission" date="2020-03" db="EMBL/GenBank/DDBJ databases">
        <title>WGS of the type strain of Planosporangium spp.</title>
        <authorList>
            <person name="Thawai C."/>
        </authorList>
    </citation>
    <scope>NUCLEOTIDE SEQUENCE [LARGE SCALE GENOMIC DNA]</scope>
    <source>
        <strain evidence="1 2">TBRC 5610</strain>
    </source>
</reference>
<dbReference type="RefSeq" id="WP_167929076.1">
    <property type="nucleotide sequence ID" value="NZ_JAATVY010000048.1"/>
</dbReference>
<gene>
    <name evidence="1" type="ORF">HC031_31320</name>
</gene>
<sequence length="164" mass="18016">MALDSPTELFRYELSGALDAEKKATAWRDEIAGQLRDSGLQQIARTEQQEGHRRIENLEACFAALGARAGEVSGLTVDGARAEFKQFMSQQPAPDTREIYAVGSLLKMSHVGVAAYRGLVDKALAMGQARCAQLLRRNLVMKADSIGRLERISYELSERVMATA</sequence>
<dbReference type="Pfam" id="PF05974">
    <property type="entry name" value="DUF892"/>
    <property type="match status" value="1"/>
</dbReference>
<dbReference type="EMBL" id="JAATVY010000048">
    <property type="protein sequence ID" value="NJC74171.1"/>
    <property type="molecule type" value="Genomic_DNA"/>
</dbReference>
<dbReference type="Gene3D" id="1.20.1260.10">
    <property type="match status" value="1"/>
</dbReference>
<dbReference type="SUPFAM" id="SSF47240">
    <property type="entry name" value="Ferritin-like"/>
    <property type="match status" value="1"/>
</dbReference>
<proteinExistence type="predicted"/>
<organism evidence="1 2">
    <name type="scientific">Planosporangium thailandense</name>
    <dbReference type="NCBI Taxonomy" id="765197"/>
    <lineage>
        <taxon>Bacteria</taxon>
        <taxon>Bacillati</taxon>
        <taxon>Actinomycetota</taxon>
        <taxon>Actinomycetes</taxon>
        <taxon>Micromonosporales</taxon>
        <taxon>Micromonosporaceae</taxon>
        <taxon>Planosporangium</taxon>
    </lineage>
</organism>